<dbReference type="SUPFAM" id="SSF53474">
    <property type="entry name" value="alpha/beta-Hydrolases"/>
    <property type="match status" value="1"/>
</dbReference>
<comment type="caution">
    <text evidence="2">The sequence shown here is derived from an EMBL/GenBank/DDBJ whole genome shotgun (WGS) entry which is preliminary data.</text>
</comment>
<dbReference type="GO" id="GO:0047372">
    <property type="term" value="F:monoacylglycerol lipase activity"/>
    <property type="evidence" value="ECO:0007669"/>
    <property type="project" value="TreeGrafter"/>
</dbReference>
<reference evidence="2 3" key="1">
    <citation type="submission" date="2020-04" db="EMBL/GenBank/DDBJ databases">
        <title>Sequencing and Assembly of C. fimi.</title>
        <authorList>
            <person name="Ramsey A.R."/>
        </authorList>
    </citation>
    <scope>NUCLEOTIDE SEQUENCE [LARGE SCALE GENOMIC DNA]</scope>
    <source>
        <strain evidence="2 3">SB</strain>
    </source>
</reference>
<dbReference type="PANTHER" id="PTHR43798:SF5">
    <property type="entry name" value="MONOACYLGLYCEROL LIPASE ABHD6"/>
    <property type="match status" value="1"/>
</dbReference>
<evidence type="ECO:0000313" key="3">
    <source>
        <dbReference type="Proteomes" id="UP000562124"/>
    </source>
</evidence>
<evidence type="ECO:0000313" key="2">
    <source>
        <dbReference type="EMBL" id="NMR19097.1"/>
    </source>
</evidence>
<keyword evidence="3" id="KW-1185">Reference proteome</keyword>
<dbReference type="InterPro" id="IPR029058">
    <property type="entry name" value="AB_hydrolase_fold"/>
</dbReference>
<accession>A0A7Y0QHE7</accession>
<dbReference type="AlphaFoldDB" id="A0A7Y0QHE7"/>
<feature type="domain" description="AB hydrolase-1" evidence="1">
    <location>
        <begin position="33"/>
        <end position="242"/>
    </location>
</feature>
<protein>
    <submittedName>
        <fullName evidence="2">Alpha/beta hydrolase</fullName>
    </submittedName>
</protein>
<gene>
    <name evidence="2" type="ORF">HIR71_02490</name>
</gene>
<organism evidence="2 3">
    <name type="scientific">Cellulomonas fimi</name>
    <dbReference type="NCBI Taxonomy" id="1708"/>
    <lineage>
        <taxon>Bacteria</taxon>
        <taxon>Bacillati</taxon>
        <taxon>Actinomycetota</taxon>
        <taxon>Actinomycetes</taxon>
        <taxon>Micrococcales</taxon>
        <taxon>Cellulomonadaceae</taxon>
        <taxon>Cellulomonas</taxon>
    </lineage>
</organism>
<evidence type="ECO:0000259" key="1">
    <source>
        <dbReference type="Pfam" id="PF12697"/>
    </source>
</evidence>
<sequence>MHSSRRHRTVRSRAGGHDVVATRAGTPGAPAYVLVHGIGVSGRYFGPLTDELAEVGDVLVPDLPGFGRSARPREVLSIAAHARVVAALVAEHGLVAPVVVGHSMGCQIVAELLAVHPGTAARGVLVGPVTNTRERTAVRQGMRLLQDGAHEPMRVNAMITADYVRCGPRRYAATLPHMLDYPLAERLGDATAPVVLVRGENDPIAPRYWLDELAAAAPTVGVAEVPDSGHVAMYTEPAVVADLCRGVTC</sequence>
<dbReference type="EMBL" id="JABCJJ010000002">
    <property type="protein sequence ID" value="NMR19097.1"/>
    <property type="molecule type" value="Genomic_DNA"/>
</dbReference>
<dbReference type="PANTHER" id="PTHR43798">
    <property type="entry name" value="MONOACYLGLYCEROL LIPASE"/>
    <property type="match status" value="1"/>
</dbReference>
<dbReference type="GO" id="GO:0046464">
    <property type="term" value="P:acylglycerol catabolic process"/>
    <property type="evidence" value="ECO:0007669"/>
    <property type="project" value="TreeGrafter"/>
</dbReference>
<dbReference type="Pfam" id="PF12697">
    <property type="entry name" value="Abhydrolase_6"/>
    <property type="match status" value="1"/>
</dbReference>
<dbReference type="InterPro" id="IPR050266">
    <property type="entry name" value="AB_hydrolase_sf"/>
</dbReference>
<dbReference type="RefSeq" id="WP_169323082.1">
    <property type="nucleotide sequence ID" value="NZ_JABCJJ010000002.1"/>
</dbReference>
<dbReference type="Proteomes" id="UP000562124">
    <property type="component" value="Unassembled WGS sequence"/>
</dbReference>
<dbReference type="GO" id="GO:0016020">
    <property type="term" value="C:membrane"/>
    <property type="evidence" value="ECO:0007669"/>
    <property type="project" value="TreeGrafter"/>
</dbReference>
<dbReference type="InterPro" id="IPR000073">
    <property type="entry name" value="AB_hydrolase_1"/>
</dbReference>
<keyword evidence="2" id="KW-0378">Hydrolase</keyword>
<proteinExistence type="predicted"/>
<dbReference type="Gene3D" id="3.40.50.1820">
    <property type="entry name" value="alpha/beta hydrolase"/>
    <property type="match status" value="1"/>
</dbReference>
<name>A0A7Y0QHE7_CELFI</name>